<name>A0A517P588_9PLAN</name>
<proteinExistence type="predicted"/>
<dbReference type="OrthoDB" id="237792at2"/>
<evidence type="ECO:0000256" key="2">
    <source>
        <dbReference type="SAM" id="SignalP"/>
    </source>
</evidence>
<evidence type="ECO:0000256" key="1">
    <source>
        <dbReference type="SAM" id="MobiDB-lite"/>
    </source>
</evidence>
<reference evidence="4 5" key="1">
    <citation type="submission" date="2019-02" db="EMBL/GenBank/DDBJ databases">
        <title>Deep-cultivation of Planctomycetes and their phenomic and genomic characterization uncovers novel biology.</title>
        <authorList>
            <person name="Wiegand S."/>
            <person name="Jogler M."/>
            <person name="Boedeker C."/>
            <person name="Pinto D."/>
            <person name="Vollmers J."/>
            <person name="Rivas-Marin E."/>
            <person name="Kohn T."/>
            <person name="Peeters S.H."/>
            <person name="Heuer A."/>
            <person name="Rast P."/>
            <person name="Oberbeckmann S."/>
            <person name="Bunk B."/>
            <person name="Jeske O."/>
            <person name="Meyerdierks A."/>
            <person name="Storesund J.E."/>
            <person name="Kallscheuer N."/>
            <person name="Luecker S."/>
            <person name="Lage O.M."/>
            <person name="Pohl T."/>
            <person name="Merkel B.J."/>
            <person name="Hornburger P."/>
            <person name="Mueller R.-W."/>
            <person name="Bruemmer F."/>
            <person name="Labrenz M."/>
            <person name="Spormann A.M."/>
            <person name="Op den Camp H."/>
            <person name="Overmann J."/>
            <person name="Amann R."/>
            <person name="Jetten M.S.M."/>
            <person name="Mascher T."/>
            <person name="Medema M.H."/>
            <person name="Devos D.P."/>
            <person name="Kaster A.-K."/>
            <person name="Ovreas L."/>
            <person name="Rohde M."/>
            <person name="Galperin M.Y."/>
            <person name="Jogler C."/>
        </authorList>
    </citation>
    <scope>NUCLEOTIDE SEQUENCE [LARGE SCALE GENOMIC DNA]</scope>
    <source>
        <strain evidence="4 5">CA12</strain>
    </source>
</reference>
<organism evidence="4 5">
    <name type="scientific">Alienimonas californiensis</name>
    <dbReference type="NCBI Taxonomy" id="2527989"/>
    <lineage>
        <taxon>Bacteria</taxon>
        <taxon>Pseudomonadati</taxon>
        <taxon>Planctomycetota</taxon>
        <taxon>Planctomycetia</taxon>
        <taxon>Planctomycetales</taxon>
        <taxon>Planctomycetaceae</taxon>
        <taxon>Alienimonas</taxon>
    </lineage>
</organism>
<dbReference type="KEGG" id="acaf:CA12_06090"/>
<protein>
    <recommendedName>
        <fullName evidence="3">Peptidase C-terminal archaeal/bacterial domain-containing protein</fullName>
    </recommendedName>
</protein>
<dbReference type="Proteomes" id="UP000318741">
    <property type="component" value="Chromosome"/>
</dbReference>
<accession>A0A517P588</accession>
<dbReference type="RefSeq" id="WP_145357420.1">
    <property type="nucleotide sequence ID" value="NZ_CP036265.1"/>
</dbReference>
<keyword evidence="2" id="KW-0732">Signal</keyword>
<dbReference type="Gene3D" id="2.60.120.380">
    <property type="match status" value="2"/>
</dbReference>
<dbReference type="InterPro" id="IPR007280">
    <property type="entry name" value="Peptidase_C_arc/bac"/>
</dbReference>
<feature type="signal peptide" evidence="2">
    <location>
        <begin position="1"/>
        <end position="17"/>
    </location>
</feature>
<feature type="domain" description="Peptidase C-terminal archaeal/bacterial" evidence="3">
    <location>
        <begin position="169"/>
        <end position="243"/>
    </location>
</feature>
<evidence type="ECO:0000313" key="4">
    <source>
        <dbReference type="EMBL" id="QDT14534.1"/>
    </source>
</evidence>
<dbReference type="AlphaFoldDB" id="A0A517P588"/>
<gene>
    <name evidence="4" type="ORF">CA12_06090</name>
</gene>
<feature type="region of interest" description="Disordered" evidence="1">
    <location>
        <begin position="853"/>
        <end position="907"/>
    </location>
</feature>
<feature type="compositionally biased region" description="Basic and acidic residues" evidence="1">
    <location>
        <begin position="853"/>
        <end position="893"/>
    </location>
</feature>
<evidence type="ECO:0000259" key="3">
    <source>
        <dbReference type="Pfam" id="PF04151"/>
    </source>
</evidence>
<keyword evidence="5" id="KW-1185">Reference proteome</keyword>
<dbReference type="Pfam" id="PF04151">
    <property type="entry name" value="PPC"/>
    <property type="match status" value="1"/>
</dbReference>
<sequence length="907" mass="96674" precursor="true">MRARSAALVALSATLFAADVVPTATPHQAFAADPQLTVVLPRGARRGTEATFTFEGNRLQDAAEVLFYEPGVFEVKAITPDEKQGDKKVAVTMQIAPDARVGEHVVQLRCANGVSEFHTIYVGSLPEVAEADPKEAPNTDPANAEPLSKDLFEEAGGVTVTGRIDNEDLDHYSIDLAAGQVLSVEVEGMRLASSETTNMDPAIEVLDLEGRELVASDDTPLTNADPVLRFTPAEAGTYLLRIRDAEFKGSGRGYYRMHVGLRPEAFPRPLAVYPAGGPVGEEVEVTFIGDPHGSFRQKVTPVAGLTSDQTGQVYAVRDGASSPSALPFRASEFPNVLEAEPNDDRTAATRAPGVEAYLAAVEAAKEKAKADGGDAAAIKKAGESVKPDAFAGLAFNGVLEQDGDHDHFAFIGRKGQNLRFDVFGTRIGSPIDAELRILDANGRNLKSGADRVGLDPREDFALPEDGLYVVAVHDQLERGGENFVYRVEVSPPVRTPTLSIPRNGRYGQGRQRVVIPRGGHFATRVTISRDGLGGELAIDAADLPEGVTVTAPKVPDNQSTWPVLFSAAEDAPLGGLLADLRAFPADKPEILKAGPDQRASYASSIIAADLVRYNNQGTLWEVEAPAVAVAVTEKLPFSIEVLPPATALVRNGVLELKIKVHRDEGFDGEIKLEFPQRTPGIGCDYQRTVKKEEDTAVYPLNANASAALGKFPFFVLAFAALPNELNGVAYGGGTGLCSSELVDIEVTETPFTLKLAKGAVQQTTSTAITAELENADFKGTATVTLKGLPDGLNCEPVEVTAEMESFVFEIAATETAPIGTRKGLLAEVVLPNVDENGKPTEDARVFTAATTDLRVDAAPKKPEPKTTEAEPKVAKAPEKPKPLSRLERLRREAAGLPTDSSEGDTNR</sequence>
<dbReference type="EMBL" id="CP036265">
    <property type="protein sequence ID" value="QDT14534.1"/>
    <property type="molecule type" value="Genomic_DNA"/>
</dbReference>
<evidence type="ECO:0000313" key="5">
    <source>
        <dbReference type="Proteomes" id="UP000318741"/>
    </source>
</evidence>
<feature type="chain" id="PRO_5022071339" description="Peptidase C-terminal archaeal/bacterial domain-containing protein" evidence="2">
    <location>
        <begin position="18"/>
        <end position="907"/>
    </location>
</feature>